<dbReference type="Proteomes" id="UP000248795">
    <property type="component" value="Unassembled WGS sequence"/>
</dbReference>
<evidence type="ECO:0000259" key="3">
    <source>
        <dbReference type="SMART" id="SM00849"/>
    </source>
</evidence>
<organism evidence="5 6">
    <name type="scientific">Aestuariivirga litoralis</name>
    <dbReference type="NCBI Taxonomy" id="2650924"/>
    <lineage>
        <taxon>Bacteria</taxon>
        <taxon>Pseudomonadati</taxon>
        <taxon>Pseudomonadota</taxon>
        <taxon>Alphaproteobacteria</taxon>
        <taxon>Hyphomicrobiales</taxon>
        <taxon>Aestuariivirgaceae</taxon>
        <taxon>Aestuariivirga</taxon>
    </lineage>
</organism>
<accession>A0A2W2BA11</accession>
<dbReference type="Pfam" id="PF07521">
    <property type="entry name" value="RMMBL"/>
    <property type="match status" value="1"/>
</dbReference>
<gene>
    <name evidence="5" type="ORF">DK847_07215</name>
</gene>
<protein>
    <submittedName>
        <fullName evidence="5">MBL fold metallo-hydrolase</fullName>
    </submittedName>
</protein>
<comment type="caution">
    <text evidence="5">The sequence shown here is derived from an EMBL/GenBank/DDBJ whole genome shotgun (WGS) entry which is preliminary data.</text>
</comment>
<dbReference type="EMBL" id="QKVK01000003">
    <property type="protein sequence ID" value="PZF77114.1"/>
    <property type="molecule type" value="Genomic_DNA"/>
</dbReference>
<evidence type="ECO:0000313" key="5">
    <source>
        <dbReference type="EMBL" id="PZF77114.1"/>
    </source>
</evidence>
<dbReference type="Pfam" id="PF10996">
    <property type="entry name" value="Beta-Casp"/>
    <property type="match status" value="1"/>
</dbReference>
<dbReference type="AlphaFoldDB" id="A0A2W2BA11"/>
<keyword evidence="6" id="KW-1185">Reference proteome</keyword>
<dbReference type="InterPro" id="IPR011108">
    <property type="entry name" value="RMMBL"/>
</dbReference>
<dbReference type="PANTHER" id="PTHR11203:SF37">
    <property type="entry name" value="INTEGRATOR COMPLEX SUBUNIT 11"/>
    <property type="match status" value="1"/>
</dbReference>
<dbReference type="PANTHER" id="PTHR11203">
    <property type="entry name" value="CLEAVAGE AND POLYADENYLATION SPECIFICITY FACTOR FAMILY MEMBER"/>
    <property type="match status" value="1"/>
</dbReference>
<dbReference type="Gene3D" id="3.40.50.10890">
    <property type="match status" value="1"/>
</dbReference>
<keyword evidence="1 5" id="KW-0378">Hydrolase</keyword>
<dbReference type="RefSeq" id="WP_111197331.1">
    <property type="nucleotide sequence ID" value="NZ_QKVK01000003.1"/>
</dbReference>
<evidence type="ECO:0000313" key="6">
    <source>
        <dbReference type="Proteomes" id="UP000248795"/>
    </source>
</evidence>
<feature type="region of interest" description="Disordered" evidence="2">
    <location>
        <begin position="527"/>
        <end position="556"/>
    </location>
</feature>
<dbReference type="SUPFAM" id="SSF56281">
    <property type="entry name" value="Metallo-hydrolase/oxidoreductase"/>
    <property type="match status" value="1"/>
</dbReference>
<dbReference type="GO" id="GO:0004521">
    <property type="term" value="F:RNA endonuclease activity"/>
    <property type="evidence" value="ECO:0007669"/>
    <property type="project" value="TreeGrafter"/>
</dbReference>
<dbReference type="InterPro" id="IPR022712">
    <property type="entry name" value="Beta_Casp"/>
</dbReference>
<evidence type="ECO:0000256" key="1">
    <source>
        <dbReference type="ARBA" id="ARBA00022801"/>
    </source>
</evidence>
<feature type="domain" description="Beta-Casp" evidence="4">
    <location>
        <begin position="258"/>
        <end position="378"/>
    </location>
</feature>
<evidence type="ECO:0000259" key="4">
    <source>
        <dbReference type="SMART" id="SM01027"/>
    </source>
</evidence>
<dbReference type="SMART" id="SM00849">
    <property type="entry name" value="Lactamase_B"/>
    <property type="match status" value="1"/>
</dbReference>
<sequence length="556" mass="61323">MPIRLKFHGAARTVTGSCYLLETDRARVLIDCGMFQGSKTERELNYRPFPFDPASLTAVLLTHAHIDHSGLLPKLVKHGYRNRIHCTEATVDLCAIMLPDSGGIQEMEVRQLNQRRAKRGQEEVQPIYTLEDALKAVEHFDGHPFETWISPAPGIRARFWNAGHLLGSASIEVEVEQEGRKPLRLLFSGDLGPDNKMLEHDPTAPANFDFVICESTYGGRDRFERSEEARRLILAGEVKEAAKKKGALLIPSFAVERTQELVTDLVKLMDAGEIPKANIFIDSPLASRATAIFVKHAGELQHGGDLTRAFTSPYVRTTESVEDSKALARFTGFRIIVSASGMCEAGRIRHHLKNHLWQPSTTVLLAGFQAEGSLGRILEDGAKTVTIMGETVAVKAAIRGIEDYSGHADGPELVQWVKERLPIGRSIFLTHGEEQGQRALAEDLRGLGMAHDCILIPSLDSVYDLSGEACAFVAEETHPRIDPTMVARFDSHNDMADLILDIKEAVDKAGDEKSRAVILRRLRRALSGGDGPAADAMRRRPPVSGPSRRSRGWDEG</sequence>
<dbReference type="GO" id="GO:0016787">
    <property type="term" value="F:hydrolase activity"/>
    <property type="evidence" value="ECO:0007669"/>
    <property type="project" value="UniProtKB-KW"/>
</dbReference>
<dbReference type="InterPro" id="IPR001279">
    <property type="entry name" value="Metallo-B-lactamas"/>
</dbReference>
<evidence type="ECO:0000256" key="2">
    <source>
        <dbReference type="SAM" id="MobiDB-lite"/>
    </source>
</evidence>
<dbReference type="Pfam" id="PF00753">
    <property type="entry name" value="Lactamase_B"/>
    <property type="match status" value="1"/>
</dbReference>
<dbReference type="InterPro" id="IPR050698">
    <property type="entry name" value="MBL"/>
</dbReference>
<proteinExistence type="predicted"/>
<dbReference type="CDD" id="cd16295">
    <property type="entry name" value="TTHA0252-CPSF-like_MBL-fold"/>
    <property type="match status" value="1"/>
</dbReference>
<dbReference type="SMART" id="SM01027">
    <property type="entry name" value="Beta-Casp"/>
    <property type="match status" value="1"/>
</dbReference>
<reference evidence="6" key="1">
    <citation type="submission" date="2018-06" db="EMBL/GenBank/DDBJ databases">
        <title>Aestuariibacter litoralis strain KCTC 52945T.</title>
        <authorList>
            <person name="Li X."/>
            <person name="Salam N."/>
            <person name="Li J.-L."/>
            <person name="Chen Y.-M."/>
            <person name="Yang Z.-W."/>
            <person name="Zhang L.-Y."/>
            <person name="Han M.-X."/>
            <person name="Xiao M."/>
            <person name="Li W.-J."/>
        </authorList>
    </citation>
    <scope>NUCLEOTIDE SEQUENCE [LARGE SCALE GENOMIC DNA]</scope>
    <source>
        <strain evidence="6">KCTC 52945</strain>
    </source>
</reference>
<name>A0A2W2BA11_9HYPH</name>
<feature type="domain" description="Metallo-beta-lactamase" evidence="3">
    <location>
        <begin position="15"/>
        <end position="237"/>
    </location>
</feature>
<dbReference type="Gene3D" id="3.60.15.10">
    <property type="entry name" value="Ribonuclease Z/Hydroxyacylglutathione hydrolase-like"/>
    <property type="match status" value="1"/>
</dbReference>
<dbReference type="InterPro" id="IPR036866">
    <property type="entry name" value="RibonucZ/Hydroxyglut_hydro"/>
</dbReference>